<dbReference type="InterPro" id="IPR053238">
    <property type="entry name" value="RING-H2_zinc_finger"/>
</dbReference>
<dbReference type="Gene3D" id="3.30.40.10">
    <property type="entry name" value="Zinc/RING finger domain, C3HC4 (zinc finger)"/>
    <property type="match status" value="1"/>
</dbReference>
<comment type="catalytic activity">
    <reaction evidence="1">
        <text>S-ubiquitinyl-[E2 ubiquitin-conjugating enzyme]-L-cysteine + [acceptor protein]-L-lysine = [E2 ubiquitin-conjugating enzyme]-L-cysteine + N(6)-ubiquitinyl-[acceptor protein]-L-lysine.</text>
        <dbReference type="EC" id="2.3.2.27"/>
    </reaction>
</comment>
<proteinExistence type="inferred from homology"/>
<dbReference type="EC" id="2.3.2.27" evidence="2"/>
<feature type="domain" description="RING-type" evidence="9">
    <location>
        <begin position="82"/>
        <end position="125"/>
    </location>
</feature>
<keyword evidence="11" id="KW-1185">Reference proteome</keyword>
<evidence type="ECO:0000256" key="2">
    <source>
        <dbReference type="ARBA" id="ARBA00012483"/>
    </source>
</evidence>
<evidence type="ECO:0000256" key="1">
    <source>
        <dbReference type="ARBA" id="ARBA00000900"/>
    </source>
</evidence>
<comment type="similarity">
    <text evidence="7">Belongs to the RING-type zinc finger family. ATL subfamily.</text>
</comment>
<sequence>MEGFMMLRSGRFVRARAPHQGSAPPPMTLRSGRVLPSLESAPERHNNTCKKRTRAGSVVHLGRVVVYSTTATDLDPNNWSECVICLEDFNDGDACKVLDPTCDHMYHETCINEWLVVGRDCPLCRGSVDKDYTASFVS</sequence>
<accession>A0A9Q0G7R2</accession>
<dbReference type="AlphaFoldDB" id="A0A9Q0G7R2"/>
<dbReference type="PANTHER" id="PTHR14155">
    <property type="entry name" value="RING FINGER DOMAIN-CONTAINING"/>
    <property type="match status" value="1"/>
</dbReference>
<dbReference type="Proteomes" id="UP001141552">
    <property type="component" value="Unassembled WGS sequence"/>
</dbReference>
<name>A0A9Q0G7R2_9ROSI</name>
<dbReference type="EMBL" id="JAKUCV010002091">
    <property type="protein sequence ID" value="KAJ4843965.1"/>
    <property type="molecule type" value="Genomic_DNA"/>
</dbReference>
<evidence type="ECO:0000313" key="11">
    <source>
        <dbReference type="Proteomes" id="UP001141552"/>
    </source>
</evidence>
<evidence type="ECO:0000256" key="4">
    <source>
        <dbReference type="ARBA" id="ARBA00022771"/>
    </source>
</evidence>
<dbReference type="InterPro" id="IPR001841">
    <property type="entry name" value="Znf_RING"/>
</dbReference>
<dbReference type="PROSITE" id="PS50089">
    <property type="entry name" value="ZF_RING_2"/>
    <property type="match status" value="1"/>
</dbReference>
<evidence type="ECO:0000256" key="3">
    <source>
        <dbReference type="ARBA" id="ARBA00022723"/>
    </source>
</evidence>
<keyword evidence="3" id="KW-0479">Metal-binding</keyword>
<keyword evidence="5" id="KW-0833">Ubl conjugation pathway</keyword>
<evidence type="ECO:0000256" key="5">
    <source>
        <dbReference type="ARBA" id="ARBA00022786"/>
    </source>
</evidence>
<dbReference type="InterPro" id="IPR013083">
    <property type="entry name" value="Znf_RING/FYVE/PHD"/>
</dbReference>
<dbReference type="OrthoDB" id="852142at2759"/>
<keyword evidence="6" id="KW-0862">Zinc</keyword>
<dbReference type="GO" id="GO:0008270">
    <property type="term" value="F:zinc ion binding"/>
    <property type="evidence" value="ECO:0007669"/>
    <property type="project" value="UniProtKB-KW"/>
</dbReference>
<dbReference type="Pfam" id="PF13639">
    <property type="entry name" value="zf-RING_2"/>
    <property type="match status" value="1"/>
</dbReference>
<evidence type="ECO:0000256" key="8">
    <source>
        <dbReference type="PROSITE-ProRule" id="PRU00175"/>
    </source>
</evidence>
<comment type="caution">
    <text evidence="10">The sequence shown here is derived from an EMBL/GenBank/DDBJ whole genome shotgun (WGS) entry which is preliminary data.</text>
</comment>
<organism evidence="10 11">
    <name type="scientific">Turnera subulata</name>
    <dbReference type="NCBI Taxonomy" id="218843"/>
    <lineage>
        <taxon>Eukaryota</taxon>
        <taxon>Viridiplantae</taxon>
        <taxon>Streptophyta</taxon>
        <taxon>Embryophyta</taxon>
        <taxon>Tracheophyta</taxon>
        <taxon>Spermatophyta</taxon>
        <taxon>Magnoliopsida</taxon>
        <taxon>eudicotyledons</taxon>
        <taxon>Gunneridae</taxon>
        <taxon>Pentapetalae</taxon>
        <taxon>rosids</taxon>
        <taxon>fabids</taxon>
        <taxon>Malpighiales</taxon>
        <taxon>Passifloraceae</taxon>
        <taxon>Turnera</taxon>
    </lineage>
</organism>
<dbReference type="PANTHER" id="PTHR14155:SF610">
    <property type="entry name" value="OS01G0755700 PROTEIN"/>
    <property type="match status" value="1"/>
</dbReference>
<reference evidence="10" key="1">
    <citation type="submission" date="2022-02" db="EMBL/GenBank/DDBJ databases">
        <authorList>
            <person name="Henning P.M."/>
            <person name="McCubbin A.G."/>
            <person name="Shore J.S."/>
        </authorList>
    </citation>
    <scope>NUCLEOTIDE SEQUENCE</scope>
    <source>
        <strain evidence="10">F60SS</strain>
        <tissue evidence="10">Leaves</tissue>
    </source>
</reference>
<dbReference type="SUPFAM" id="SSF57850">
    <property type="entry name" value="RING/U-box"/>
    <property type="match status" value="1"/>
</dbReference>
<evidence type="ECO:0000259" key="9">
    <source>
        <dbReference type="PROSITE" id="PS50089"/>
    </source>
</evidence>
<dbReference type="SMART" id="SM00184">
    <property type="entry name" value="RING"/>
    <property type="match status" value="1"/>
</dbReference>
<dbReference type="GO" id="GO:0061630">
    <property type="term" value="F:ubiquitin protein ligase activity"/>
    <property type="evidence" value="ECO:0007669"/>
    <property type="project" value="UniProtKB-EC"/>
</dbReference>
<keyword evidence="4 8" id="KW-0863">Zinc-finger</keyword>
<evidence type="ECO:0000313" key="10">
    <source>
        <dbReference type="EMBL" id="KAJ4843965.1"/>
    </source>
</evidence>
<gene>
    <name evidence="10" type="ORF">Tsubulata_021359</name>
</gene>
<protein>
    <recommendedName>
        <fullName evidence="2">RING-type E3 ubiquitin transferase</fullName>
        <ecNumber evidence="2">2.3.2.27</ecNumber>
    </recommendedName>
</protein>
<evidence type="ECO:0000256" key="7">
    <source>
        <dbReference type="ARBA" id="ARBA00024209"/>
    </source>
</evidence>
<reference evidence="10" key="2">
    <citation type="journal article" date="2023" name="Plants (Basel)">
        <title>Annotation of the Turnera subulata (Passifloraceae) Draft Genome Reveals the S-Locus Evolved after the Divergence of Turneroideae from Passifloroideae in a Stepwise Manner.</title>
        <authorList>
            <person name="Henning P.M."/>
            <person name="Roalson E.H."/>
            <person name="Mir W."/>
            <person name="McCubbin A.G."/>
            <person name="Shore J.S."/>
        </authorList>
    </citation>
    <scope>NUCLEOTIDE SEQUENCE</scope>
    <source>
        <strain evidence="10">F60SS</strain>
    </source>
</reference>
<evidence type="ECO:0000256" key="6">
    <source>
        <dbReference type="ARBA" id="ARBA00022833"/>
    </source>
</evidence>